<dbReference type="CDD" id="cd22778">
    <property type="entry name" value="DPBB_CEPL-like"/>
    <property type="match status" value="1"/>
</dbReference>
<keyword evidence="6" id="KW-1185">Reference proteome</keyword>
<dbReference type="GO" id="GO:0005576">
    <property type="term" value="C:extracellular region"/>
    <property type="evidence" value="ECO:0007669"/>
    <property type="project" value="UniProtKB-SubCell"/>
</dbReference>
<dbReference type="Gene3D" id="2.40.40.10">
    <property type="entry name" value="RlpA-like domain"/>
    <property type="match status" value="1"/>
</dbReference>
<evidence type="ECO:0000256" key="2">
    <source>
        <dbReference type="ARBA" id="ARBA00010421"/>
    </source>
</evidence>
<name>A0AAV9VDI4_9PEZI</name>
<keyword evidence="4" id="KW-0732">Signal</keyword>
<accession>A0AAV9VDI4</accession>
<comment type="subcellular location">
    <subcellularLocation>
        <location evidence="1">Secreted</location>
    </subcellularLocation>
</comment>
<comment type="caution">
    <text evidence="5">The sequence shown here is derived from an EMBL/GenBank/DDBJ whole genome shotgun (WGS) entry which is preliminary data.</text>
</comment>
<dbReference type="InterPro" id="IPR036908">
    <property type="entry name" value="RlpA-like_sf"/>
</dbReference>
<feature type="chain" id="PRO_5043530272" evidence="4">
    <location>
        <begin position="18"/>
        <end position="149"/>
    </location>
</feature>
<proteinExistence type="inferred from homology"/>
<evidence type="ECO:0000256" key="1">
    <source>
        <dbReference type="ARBA" id="ARBA00004613"/>
    </source>
</evidence>
<dbReference type="Proteomes" id="UP001375240">
    <property type="component" value="Unassembled WGS sequence"/>
</dbReference>
<evidence type="ECO:0000256" key="4">
    <source>
        <dbReference type="SAM" id="SignalP"/>
    </source>
</evidence>
<dbReference type="AlphaFoldDB" id="A0AAV9VDI4"/>
<dbReference type="Pfam" id="PF07249">
    <property type="entry name" value="Cerato-platanin"/>
    <property type="match status" value="1"/>
</dbReference>
<reference evidence="5 6" key="1">
    <citation type="submission" date="2019-10" db="EMBL/GenBank/DDBJ databases">
        <authorList>
            <person name="Palmer J.M."/>
        </authorList>
    </citation>
    <scope>NUCLEOTIDE SEQUENCE [LARGE SCALE GENOMIC DNA]</scope>
    <source>
        <strain evidence="5 6">TWF696</strain>
    </source>
</reference>
<evidence type="ECO:0000256" key="3">
    <source>
        <dbReference type="ARBA" id="ARBA00022525"/>
    </source>
</evidence>
<keyword evidence="3" id="KW-0964">Secreted</keyword>
<comment type="similarity">
    <text evidence="2">Belongs to the cerato-platanin family.</text>
</comment>
<protein>
    <submittedName>
        <fullName evidence="5">Uncharacterized protein</fullName>
    </submittedName>
</protein>
<dbReference type="EMBL" id="JAVHNQ010000001">
    <property type="protein sequence ID" value="KAK6359638.1"/>
    <property type="molecule type" value="Genomic_DNA"/>
</dbReference>
<sequence>MVQLLKFVSLLAATVSATQITWDPAYSRNTAITFGQIACSDGANGLATKYKLPIGTPLYQGLAPHLKDNVYFGGASEITGWNHPSCGKCFRLKYRSTGKQILFVGLDVAPAGANLGPDAFSGVSPTGNTDPGRLEVIVYEQKHEDCFKD</sequence>
<gene>
    <name evidence="5" type="ORF">TWF696_000782</name>
</gene>
<evidence type="ECO:0000313" key="5">
    <source>
        <dbReference type="EMBL" id="KAK6359638.1"/>
    </source>
</evidence>
<dbReference type="InterPro" id="IPR010829">
    <property type="entry name" value="Cerato-platanin"/>
</dbReference>
<evidence type="ECO:0000313" key="6">
    <source>
        <dbReference type="Proteomes" id="UP001375240"/>
    </source>
</evidence>
<feature type="signal peptide" evidence="4">
    <location>
        <begin position="1"/>
        <end position="17"/>
    </location>
</feature>
<dbReference type="SUPFAM" id="SSF50685">
    <property type="entry name" value="Barwin-like endoglucanases"/>
    <property type="match status" value="1"/>
</dbReference>
<organism evidence="5 6">
    <name type="scientific">Orbilia brochopaga</name>
    <dbReference type="NCBI Taxonomy" id="3140254"/>
    <lineage>
        <taxon>Eukaryota</taxon>
        <taxon>Fungi</taxon>
        <taxon>Dikarya</taxon>
        <taxon>Ascomycota</taxon>
        <taxon>Pezizomycotina</taxon>
        <taxon>Orbiliomycetes</taxon>
        <taxon>Orbiliales</taxon>
        <taxon>Orbiliaceae</taxon>
        <taxon>Orbilia</taxon>
    </lineage>
</organism>